<dbReference type="OrthoDB" id="405906at2759"/>
<feature type="transmembrane region" description="Helical" evidence="1">
    <location>
        <begin position="254"/>
        <end position="278"/>
    </location>
</feature>
<dbReference type="GeneID" id="63816930"/>
<evidence type="ECO:0000259" key="2">
    <source>
        <dbReference type="Pfam" id="PF24802"/>
    </source>
</evidence>
<proteinExistence type="predicted"/>
<protein>
    <recommendedName>
        <fullName evidence="2">DUF7703 domain-containing protein</fullName>
    </recommendedName>
</protein>
<keyword evidence="1" id="KW-0812">Transmembrane</keyword>
<dbReference type="PANTHER" id="PTHR37013:SF5">
    <property type="entry name" value="INTEGRAL MEMBRANE PROTEIN"/>
    <property type="match status" value="1"/>
</dbReference>
<feature type="domain" description="DUF7703" evidence="2">
    <location>
        <begin position="156"/>
        <end position="391"/>
    </location>
</feature>
<dbReference type="RefSeq" id="XP_040751762.1">
    <property type="nucleotide sequence ID" value="XM_040900048.1"/>
</dbReference>
<accession>A0A2T5LVR2</accession>
<dbReference type="InterPro" id="IPR056120">
    <property type="entry name" value="DUF7703"/>
</dbReference>
<keyword evidence="1" id="KW-0472">Membrane</keyword>
<evidence type="ECO:0000313" key="4">
    <source>
        <dbReference type="Proteomes" id="UP000244073"/>
    </source>
</evidence>
<feature type="transmembrane region" description="Helical" evidence="1">
    <location>
        <begin position="159"/>
        <end position="182"/>
    </location>
</feature>
<feature type="transmembrane region" description="Helical" evidence="1">
    <location>
        <begin position="189"/>
        <end position="207"/>
    </location>
</feature>
<reference evidence="3 4" key="1">
    <citation type="journal article" date="2018" name="Proc. Natl. Acad. Sci. U.S.A.">
        <title>Linking secondary metabolites to gene clusters through genome sequencing of six diverse Aspergillus species.</title>
        <authorList>
            <person name="Kaerboelling I."/>
            <person name="Vesth T.C."/>
            <person name="Frisvad J.C."/>
            <person name="Nybo J.L."/>
            <person name="Theobald S."/>
            <person name="Kuo A."/>
            <person name="Bowyer P."/>
            <person name="Matsuda Y."/>
            <person name="Mondo S."/>
            <person name="Lyhne E.K."/>
            <person name="Kogle M.E."/>
            <person name="Clum A."/>
            <person name="Lipzen A."/>
            <person name="Salamov A."/>
            <person name="Ngan C.Y."/>
            <person name="Daum C."/>
            <person name="Chiniquy J."/>
            <person name="Barry K."/>
            <person name="LaButti K."/>
            <person name="Haridas S."/>
            <person name="Simmons B.A."/>
            <person name="Magnuson J.K."/>
            <person name="Mortensen U.H."/>
            <person name="Larsen T.O."/>
            <person name="Grigoriev I.V."/>
            <person name="Baker S.E."/>
            <person name="Andersen M.R."/>
        </authorList>
    </citation>
    <scope>NUCLEOTIDE SEQUENCE [LARGE SCALE GENOMIC DNA]</scope>
    <source>
        <strain evidence="3 4">IBT 24754</strain>
    </source>
</reference>
<gene>
    <name evidence="3" type="ORF">P175DRAFT_0533371</name>
</gene>
<organism evidence="3 4">
    <name type="scientific">Aspergillus ochraceoroseus IBT 24754</name>
    <dbReference type="NCBI Taxonomy" id="1392256"/>
    <lineage>
        <taxon>Eukaryota</taxon>
        <taxon>Fungi</taxon>
        <taxon>Dikarya</taxon>
        <taxon>Ascomycota</taxon>
        <taxon>Pezizomycotina</taxon>
        <taxon>Eurotiomycetes</taxon>
        <taxon>Eurotiomycetidae</taxon>
        <taxon>Eurotiales</taxon>
        <taxon>Aspergillaceae</taxon>
        <taxon>Aspergillus</taxon>
        <taxon>Aspergillus subgen. Nidulantes</taxon>
    </lineage>
</organism>
<dbReference type="EMBL" id="MSFN02000005">
    <property type="protein sequence ID" value="PTU20370.1"/>
    <property type="molecule type" value="Genomic_DNA"/>
</dbReference>
<comment type="caution">
    <text evidence="3">The sequence shown here is derived from an EMBL/GenBank/DDBJ whole genome shotgun (WGS) entry which is preliminary data.</text>
</comment>
<dbReference type="Proteomes" id="UP000244073">
    <property type="component" value="Unassembled WGS sequence"/>
</dbReference>
<feature type="transmembrane region" description="Helical" evidence="1">
    <location>
        <begin position="213"/>
        <end position="234"/>
    </location>
</feature>
<sequence>MPSQTVDSVTTRMTYRARPSYSTRGTKLYNGNRKNVDTLGERKWKICCRSAECFATAVNRENLGTEVSLIRNVAAPSILAIQGGFGSAVLFWTAGRSRQAPAYPPRLQRVNEHGVSSQLLHDPTKHTIPPTVCICASNPVTHTDPSPPPAWGNSVAVKILMVVFSSLALYNAVELVILILFTFNRYHGLYFWTMLLSSVLGVIPHAIGYIMEFFALGPIWLAVSISTVGFYFMVPGQSVVLYSRLHLVVQNRKLLRAVLYIIIIDTVILLVPTTILTYSTVYIRTTTIIIGYNVMERLQVVWFCAQEIMISSIYIWETAKLLRLMPEKDTHRTRVLYELLTINMVIIILDVALLVLEFLGLWYLQTTLKALVYSIKLKLECAVLRKLVSVVNNHPRDTSSSEQEQFPNFVNPEQIVGDVTHAPAMTRQTLARYPWSGALSMDSLTLSEQRSRSQSSASSQPP</sequence>
<dbReference type="PANTHER" id="PTHR37013">
    <property type="entry name" value="INTEGRAL MEMBRANE PROTEIN (AFU_ORTHOLOGUE AFUA_1G05950)-RELATED"/>
    <property type="match status" value="1"/>
</dbReference>
<feature type="transmembrane region" description="Helical" evidence="1">
    <location>
        <begin position="336"/>
        <end position="364"/>
    </location>
</feature>
<name>A0A2T5LVR2_9EURO</name>
<keyword evidence="1" id="KW-1133">Transmembrane helix</keyword>
<dbReference type="VEuPathDB" id="FungiDB:P175DRAFT_0533371"/>
<evidence type="ECO:0000313" key="3">
    <source>
        <dbReference type="EMBL" id="PTU20370.1"/>
    </source>
</evidence>
<evidence type="ECO:0000256" key="1">
    <source>
        <dbReference type="SAM" id="Phobius"/>
    </source>
</evidence>
<dbReference type="Pfam" id="PF24802">
    <property type="entry name" value="DUF7703"/>
    <property type="match status" value="1"/>
</dbReference>
<dbReference type="AlphaFoldDB" id="A0A2T5LVR2"/>